<proteinExistence type="predicted"/>
<dbReference type="InterPro" id="IPR050815">
    <property type="entry name" value="TF_fung"/>
</dbReference>
<dbReference type="InterPro" id="IPR036864">
    <property type="entry name" value="Zn2-C6_fun-type_DNA-bd_sf"/>
</dbReference>
<reference evidence="8" key="1">
    <citation type="submission" date="2023-03" db="EMBL/GenBank/DDBJ databases">
        <title>Massive genome expansion in bonnet fungi (Mycena s.s.) driven by repeated elements and novel gene families across ecological guilds.</title>
        <authorList>
            <consortium name="Lawrence Berkeley National Laboratory"/>
            <person name="Harder C.B."/>
            <person name="Miyauchi S."/>
            <person name="Viragh M."/>
            <person name="Kuo A."/>
            <person name="Thoen E."/>
            <person name="Andreopoulos B."/>
            <person name="Lu D."/>
            <person name="Skrede I."/>
            <person name="Drula E."/>
            <person name="Henrissat B."/>
            <person name="Morin E."/>
            <person name="Kohler A."/>
            <person name="Barry K."/>
            <person name="LaButti K."/>
            <person name="Morin E."/>
            <person name="Salamov A."/>
            <person name="Lipzen A."/>
            <person name="Mereny Z."/>
            <person name="Hegedus B."/>
            <person name="Baldrian P."/>
            <person name="Stursova M."/>
            <person name="Weitz H."/>
            <person name="Taylor A."/>
            <person name="Grigoriev I.V."/>
            <person name="Nagy L.G."/>
            <person name="Martin F."/>
            <person name="Kauserud H."/>
        </authorList>
    </citation>
    <scope>NUCLEOTIDE SEQUENCE</scope>
    <source>
        <strain evidence="8">CBHHK002</strain>
    </source>
</reference>
<name>A0AAD7AH55_9AGAR</name>
<comment type="subcellular location">
    <subcellularLocation>
        <location evidence="1">Nucleus</location>
    </subcellularLocation>
</comment>
<evidence type="ECO:0000313" key="8">
    <source>
        <dbReference type="EMBL" id="KAJ7358408.1"/>
    </source>
</evidence>
<dbReference type="Gene3D" id="4.10.240.10">
    <property type="entry name" value="Zn(2)-C6 fungal-type DNA-binding domain"/>
    <property type="match status" value="1"/>
</dbReference>
<dbReference type="SUPFAM" id="SSF57701">
    <property type="entry name" value="Zn2/Cys6 DNA-binding domain"/>
    <property type="match status" value="1"/>
</dbReference>
<sequence>MSKQVSFATNSATPLQKGKACINCRRRKIRCDGGHPICGQCAKYSTAFSDCEYTENGPSHSQILEEQISILQTRIEELEKPRPLRSSVALSRPSMSRRHSGPPSPITPTNAVGLGSLLSRFYLEQTSGIASTEVSASMPTELPFIVLQALVHNFLHHASCFGFFLDTQAFHDAVTSTRGRDLPPVLLNVMYLWGIHLSKDARVTAYEPAFLQHALRSTAGSLAGTHPRTILHSMQASVLLAYYFVRNARFLESRYHISAAVSIALSAGLHRVRSAAQAGAGDRGVGVLPSGHAALPAPQSAAEEGERISAFWTVLTLNNCWAGTDGSPSNVSYGEGGLKIDTPWPLETTDYVERPHLLPLESSGTVTKFLADVPDAARSDAAIHAKASILFEEASRIGYRTNGLASNDAEFSALDRAIDALTPTLPAIRSKLLLVVHTLCHGAMIQLHRPLARERVVSRAKQLAAARAIVNILKKTDVPKVGLIDPVLAPLWTSACLVFIADIAHNAASSPDSTSNAQVIIKSMEVFAPHCRLMRAQLDAIRQAYVNARKD</sequence>
<evidence type="ECO:0000256" key="1">
    <source>
        <dbReference type="ARBA" id="ARBA00004123"/>
    </source>
</evidence>
<feature type="domain" description="Zn(2)-C6 fungal-type" evidence="7">
    <location>
        <begin position="20"/>
        <end position="53"/>
    </location>
</feature>
<evidence type="ECO:0000256" key="4">
    <source>
        <dbReference type="ARBA" id="ARBA00023163"/>
    </source>
</evidence>
<dbReference type="PANTHER" id="PTHR47338:SF29">
    <property type="entry name" value="ZN(2)-C6 FUNGAL-TYPE DOMAIN-CONTAINING PROTEIN"/>
    <property type="match status" value="1"/>
</dbReference>
<feature type="region of interest" description="Disordered" evidence="6">
    <location>
        <begin position="82"/>
        <end position="107"/>
    </location>
</feature>
<organism evidence="8 9">
    <name type="scientific">Mycena albidolilacea</name>
    <dbReference type="NCBI Taxonomy" id="1033008"/>
    <lineage>
        <taxon>Eukaryota</taxon>
        <taxon>Fungi</taxon>
        <taxon>Dikarya</taxon>
        <taxon>Basidiomycota</taxon>
        <taxon>Agaricomycotina</taxon>
        <taxon>Agaricomycetes</taxon>
        <taxon>Agaricomycetidae</taxon>
        <taxon>Agaricales</taxon>
        <taxon>Marasmiineae</taxon>
        <taxon>Mycenaceae</taxon>
        <taxon>Mycena</taxon>
    </lineage>
</organism>
<dbReference type="CDD" id="cd12148">
    <property type="entry name" value="fungal_TF_MHR"/>
    <property type="match status" value="1"/>
</dbReference>
<keyword evidence="4" id="KW-0804">Transcription</keyword>
<accession>A0AAD7AH55</accession>
<gene>
    <name evidence="8" type="ORF">DFH08DRAFT_441927</name>
</gene>
<keyword evidence="3" id="KW-0805">Transcription regulation</keyword>
<protein>
    <recommendedName>
        <fullName evidence="7">Zn(2)-C6 fungal-type domain-containing protein</fullName>
    </recommendedName>
</protein>
<dbReference type="GO" id="GO:0005634">
    <property type="term" value="C:nucleus"/>
    <property type="evidence" value="ECO:0007669"/>
    <property type="project" value="UniProtKB-SubCell"/>
</dbReference>
<dbReference type="GO" id="GO:0000981">
    <property type="term" value="F:DNA-binding transcription factor activity, RNA polymerase II-specific"/>
    <property type="evidence" value="ECO:0007669"/>
    <property type="project" value="InterPro"/>
</dbReference>
<comment type="caution">
    <text evidence="8">The sequence shown here is derived from an EMBL/GenBank/DDBJ whole genome shotgun (WGS) entry which is preliminary data.</text>
</comment>
<dbReference type="PROSITE" id="PS50048">
    <property type="entry name" value="ZN2_CY6_FUNGAL_2"/>
    <property type="match status" value="1"/>
</dbReference>
<dbReference type="Pfam" id="PF00172">
    <property type="entry name" value="Zn_clus"/>
    <property type="match status" value="1"/>
</dbReference>
<keyword evidence="9" id="KW-1185">Reference proteome</keyword>
<dbReference type="Proteomes" id="UP001218218">
    <property type="component" value="Unassembled WGS sequence"/>
</dbReference>
<evidence type="ECO:0000256" key="6">
    <source>
        <dbReference type="SAM" id="MobiDB-lite"/>
    </source>
</evidence>
<evidence type="ECO:0000256" key="3">
    <source>
        <dbReference type="ARBA" id="ARBA00023015"/>
    </source>
</evidence>
<dbReference type="CDD" id="cd00067">
    <property type="entry name" value="GAL4"/>
    <property type="match status" value="1"/>
</dbReference>
<dbReference type="SMART" id="SM00066">
    <property type="entry name" value="GAL4"/>
    <property type="match status" value="1"/>
</dbReference>
<dbReference type="EMBL" id="JARIHO010000007">
    <property type="protein sequence ID" value="KAJ7358408.1"/>
    <property type="molecule type" value="Genomic_DNA"/>
</dbReference>
<evidence type="ECO:0000259" key="7">
    <source>
        <dbReference type="PROSITE" id="PS50048"/>
    </source>
</evidence>
<keyword evidence="2" id="KW-0479">Metal-binding</keyword>
<dbReference type="AlphaFoldDB" id="A0AAD7AH55"/>
<evidence type="ECO:0000256" key="2">
    <source>
        <dbReference type="ARBA" id="ARBA00022723"/>
    </source>
</evidence>
<dbReference type="PANTHER" id="PTHR47338">
    <property type="entry name" value="ZN(II)2CYS6 TRANSCRIPTION FACTOR (EUROFUNG)-RELATED"/>
    <property type="match status" value="1"/>
</dbReference>
<dbReference type="InterPro" id="IPR001138">
    <property type="entry name" value="Zn2Cys6_DnaBD"/>
</dbReference>
<evidence type="ECO:0000256" key="5">
    <source>
        <dbReference type="ARBA" id="ARBA00023242"/>
    </source>
</evidence>
<evidence type="ECO:0000313" key="9">
    <source>
        <dbReference type="Proteomes" id="UP001218218"/>
    </source>
</evidence>
<keyword evidence="5" id="KW-0539">Nucleus</keyword>
<dbReference type="GO" id="GO:0008270">
    <property type="term" value="F:zinc ion binding"/>
    <property type="evidence" value="ECO:0007669"/>
    <property type="project" value="InterPro"/>
</dbReference>